<protein>
    <recommendedName>
        <fullName evidence="8">NADH dehydrogenase (ubiquinone) complex I, assembly factor 6</fullName>
    </recommendedName>
</protein>
<evidence type="ECO:0000259" key="9">
    <source>
        <dbReference type="Pfam" id="PF00078"/>
    </source>
</evidence>
<dbReference type="Proteomes" id="UP001333110">
    <property type="component" value="Unassembled WGS sequence"/>
</dbReference>
<feature type="domain" description="Reverse transcriptase" evidence="9">
    <location>
        <begin position="129"/>
        <end position="219"/>
    </location>
</feature>
<dbReference type="AlphaFoldDB" id="A0AAN7NNR9"/>
<evidence type="ECO:0000256" key="7">
    <source>
        <dbReference type="ARBA" id="ARBA00056665"/>
    </source>
</evidence>
<evidence type="ECO:0000313" key="10">
    <source>
        <dbReference type="EMBL" id="KAK4828206.1"/>
    </source>
</evidence>
<dbReference type="PRINTS" id="PR01345">
    <property type="entry name" value="CERVTRCPTASE"/>
</dbReference>
<proteinExistence type="inferred from homology"/>
<reference evidence="10 11" key="1">
    <citation type="journal article" date="2023" name="J. Hered.">
        <title>Chromosome-level genome of the wood stork (Mycteria americana) provides insight into avian chromosome evolution.</title>
        <authorList>
            <person name="Flamio R. Jr."/>
            <person name="Ramstad K.M."/>
        </authorList>
    </citation>
    <scope>NUCLEOTIDE SEQUENCE [LARGE SCALE GENOMIC DNA]</scope>
    <source>
        <strain evidence="10">JAX WOST 10</strain>
    </source>
</reference>
<gene>
    <name evidence="10" type="ORF">QYF61_024640</name>
</gene>
<accession>A0AAN7NNR9</accession>
<dbReference type="PANTHER" id="PTHR33332">
    <property type="entry name" value="REVERSE TRANSCRIPTASE DOMAIN-CONTAINING PROTEIN"/>
    <property type="match status" value="1"/>
</dbReference>
<dbReference type="GO" id="GO:0005743">
    <property type="term" value="C:mitochondrial inner membrane"/>
    <property type="evidence" value="ECO:0007669"/>
    <property type="project" value="UniProtKB-SubCell"/>
</dbReference>
<dbReference type="Pfam" id="PF00078">
    <property type="entry name" value="RVT_1"/>
    <property type="match status" value="1"/>
</dbReference>
<keyword evidence="2" id="KW-0999">Mitochondrion inner membrane</keyword>
<dbReference type="Pfam" id="PF00494">
    <property type="entry name" value="SQS_PSY"/>
    <property type="match status" value="1"/>
</dbReference>
<comment type="function">
    <text evidence="7">Involved in the assembly of mitochondrial NADH:ubiquinone oxidoreductase complex (complex I) at early stages. May play a role in the biogenesis of complex I subunit MT-ND1.</text>
</comment>
<keyword evidence="3" id="KW-0809">Transit peptide</keyword>
<evidence type="ECO:0000313" key="11">
    <source>
        <dbReference type="Proteomes" id="UP001333110"/>
    </source>
</evidence>
<comment type="similarity">
    <text evidence="6">Belongs to the NDUFAF6 family.</text>
</comment>
<dbReference type="InterPro" id="IPR002060">
    <property type="entry name" value="Squ/phyt_synthse"/>
</dbReference>
<sequence>MAAAAMARGGLRQGSCHRMLRAAGARGGLPWPGLGGGREAAGWSRPAPGGEVQYCAELVRKRDYEGFLCSLLLPAESRTSAFALRAFNVELAQAGGQKWPVQPGKLVTLPEGSNPGNVLTIYGRAQRVVVNGVYSGWRPVTSGVPQGSVLGPVLFNIFINDLDEGIECTLSKFADDTKLCGSVDLLEGRQALQRDLDRLDRWAEVNCMRFNKAKCKVLHLGHSNPMQRYRLGEEWLESCLAEKDLGVLVDSRLNMSQQCAQAAKKANGILACIKNSVASRTREVIVPLYSALVRPHLEYCVQFWAPHYKRDIEVLERVQRRATKLVKGLEQKSYEERLRELGLFSLEKRRLRGDLIALYNYLKGGCREVGVGLFSQVTSDRTRGNGLKLRQGRFRLDIRKFFFTERVIKHWNRLPREVVESPSLEVFKGRLDEVYFFQIKDSITQKTTGLMRMQFWREVVEDIYCDNPPHQPVATELWKAVKRHNLTKMWFMKIIDEREKNLDDRAYRNIQELETYAENTQSALLYLTLEMLGVRDIHADHAASHIGKAQGIVTCLRATPYHSTRQKVFLPMDICMLHGVSQEDFIRGKQEKNVRDVIYDIASQAHIHLEHARSFSKKVPVKAYPAFFCTVALDDYLYNMRRVDFNIFHPRLQKKSTLLPLHLYIRSWKKTY</sequence>
<dbReference type="Gene3D" id="1.10.600.10">
    <property type="entry name" value="Farnesyl Diphosphate Synthase"/>
    <property type="match status" value="1"/>
</dbReference>
<dbReference type="InterPro" id="IPR008949">
    <property type="entry name" value="Isoprenoid_synthase_dom_sf"/>
</dbReference>
<evidence type="ECO:0000256" key="5">
    <source>
        <dbReference type="ARBA" id="ARBA00023136"/>
    </source>
</evidence>
<organism evidence="10 11">
    <name type="scientific">Mycteria americana</name>
    <name type="common">Wood stork</name>
    <dbReference type="NCBI Taxonomy" id="33587"/>
    <lineage>
        <taxon>Eukaryota</taxon>
        <taxon>Metazoa</taxon>
        <taxon>Chordata</taxon>
        <taxon>Craniata</taxon>
        <taxon>Vertebrata</taxon>
        <taxon>Euteleostomi</taxon>
        <taxon>Archelosauria</taxon>
        <taxon>Archosauria</taxon>
        <taxon>Dinosauria</taxon>
        <taxon>Saurischia</taxon>
        <taxon>Theropoda</taxon>
        <taxon>Coelurosauria</taxon>
        <taxon>Aves</taxon>
        <taxon>Neognathae</taxon>
        <taxon>Neoaves</taxon>
        <taxon>Aequornithes</taxon>
        <taxon>Ciconiiformes</taxon>
        <taxon>Ciconiidae</taxon>
        <taxon>Mycteria</taxon>
    </lineage>
</organism>
<dbReference type="EMBL" id="JAUNZN010000002">
    <property type="protein sequence ID" value="KAK4828206.1"/>
    <property type="molecule type" value="Genomic_DNA"/>
</dbReference>
<name>A0AAN7NNR9_MYCAM</name>
<keyword evidence="11" id="KW-1185">Reference proteome</keyword>
<comment type="subcellular location">
    <subcellularLocation>
        <location evidence="1">Mitochondrion inner membrane</location>
    </subcellularLocation>
</comment>
<dbReference type="FunFam" id="1.10.600.10:FF:000013">
    <property type="entry name" value="NADH dehydrogenase (ubiquinone) complex I, assembly factor 6"/>
    <property type="match status" value="1"/>
</dbReference>
<evidence type="ECO:0000256" key="2">
    <source>
        <dbReference type="ARBA" id="ARBA00022792"/>
    </source>
</evidence>
<evidence type="ECO:0000256" key="1">
    <source>
        <dbReference type="ARBA" id="ARBA00004273"/>
    </source>
</evidence>
<keyword evidence="5" id="KW-0472">Membrane</keyword>
<dbReference type="SUPFAM" id="SSF48576">
    <property type="entry name" value="Terpenoid synthases"/>
    <property type="match status" value="2"/>
</dbReference>
<dbReference type="InterPro" id="IPR000477">
    <property type="entry name" value="RT_dom"/>
</dbReference>
<comment type="caution">
    <text evidence="10">The sequence shown here is derived from an EMBL/GenBank/DDBJ whole genome shotgun (WGS) entry which is preliminary data.</text>
</comment>
<evidence type="ECO:0000256" key="4">
    <source>
        <dbReference type="ARBA" id="ARBA00023128"/>
    </source>
</evidence>
<keyword evidence="4" id="KW-0496">Mitochondrion</keyword>
<evidence type="ECO:0000256" key="8">
    <source>
        <dbReference type="ARBA" id="ARBA00069034"/>
    </source>
</evidence>
<evidence type="ECO:0000256" key="3">
    <source>
        <dbReference type="ARBA" id="ARBA00022946"/>
    </source>
</evidence>
<evidence type="ECO:0000256" key="6">
    <source>
        <dbReference type="ARBA" id="ARBA00038273"/>
    </source>
</evidence>